<keyword evidence="1" id="KW-0472">Membrane</keyword>
<comment type="caution">
    <text evidence="2">The sequence shown here is derived from an EMBL/GenBank/DDBJ whole genome shotgun (WGS) entry which is preliminary data.</text>
</comment>
<dbReference type="AlphaFoldDB" id="A0A1J9VLW4"/>
<keyword evidence="1" id="KW-1133">Transmembrane helix</keyword>
<dbReference type="EMBL" id="MAOI01000087">
    <property type="protein sequence ID" value="OJD76516.1"/>
    <property type="molecule type" value="Genomic_DNA"/>
</dbReference>
<evidence type="ECO:0000313" key="3">
    <source>
        <dbReference type="Proteomes" id="UP000182788"/>
    </source>
</evidence>
<dbReference type="Proteomes" id="UP000182788">
    <property type="component" value="Unassembled WGS sequence"/>
</dbReference>
<reference evidence="2 3" key="1">
    <citation type="submission" date="2016-06" db="EMBL/GenBank/DDBJ databases">
        <title>First insights into the genetic diversity and population structure of in the Bacillus cereus group bacteria from diverse marine environments.</title>
        <authorList>
            <person name="Liu Y."/>
            <person name="Lai Q."/>
            <person name="Shao Z."/>
        </authorList>
    </citation>
    <scope>NUCLEOTIDE SEQUENCE [LARGE SCALE GENOMIC DNA]</scope>
    <source>
        <strain evidence="2 3">NH24A2</strain>
    </source>
</reference>
<keyword evidence="1" id="KW-0812">Transmembrane</keyword>
<organism evidence="2 3">
    <name type="scientific">Bacillus paramycoides</name>
    <dbReference type="NCBI Taxonomy" id="2026194"/>
    <lineage>
        <taxon>Bacteria</taxon>
        <taxon>Bacillati</taxon>
        <taxon>Bacillota</taxon>
        <taxon>Bacilli</taxon>
        <taxon>Bacillales</taxon>
        <taxon>Bacillaceae</taxon>
        <taxon>Bacillus</taxon>
        <taxon>Bacillus cereus group</taxon>
    </lineage>
</organism>
<sequence length="61" mass="7081">MPRYREFVINSFVADYSLCITGLGREECGMMDEIIEIFIKFIMIYCIGCFGGSLLWKTKID</sequence>
<protein>
    <submittedName>
        <fullName evidence="2">Uncharacterized protein</fullName>
    </submittedName>
</protein>
<proteinExistence type="predicted"/>
<name>A0A1J9VLW4_9BACI</name>
<evidence type="ECO:0000256" key="1">
    <source>
        <dbReference type="SAM" id="Phobius"/>
    </source>
</evidence>
<accession>A0A1J9VLW4</accession>
<feature type="transmembrane region" description="Helical" evidence="1">
    <location>
        <begin position="7"/>
        <end position="25"/>
    </location>
</feature>
<feature type="transmembrane region" description="Helical" evidence="1">
    <location>
        <begin position="37"/>
        <end position="56"/>
    </location>
</feature>
<gene>
    <name evidence="2" type="ORF">BAU28_15990</name>
</gene>
<evidence type="ECO:0000313" key="2">
    <source>
        <dbReference type="EMBL" id="OJD76516.1"/>
    </source>
</evidence>